<evidence type="ECO:0000256" key="6">
    <source>
        <dbReference type="ARBA" id="ARBA00023065"/>
    </source>
</evidence>
<proteinExistence type="predicted"/>
<sequence length="547" mass="61375">MKLRERWRLWKNRAKMGSFFNKCNFLWIKHVKNKKNLKFLFLVYIAIVVISSLLLWSPWTQNLSPSSGNTAISYIDAIFTTSSAFSDTGLVVKDTYKHWNIFGQAIIAILIFAGGVGIFALKIFIFNWIFRRKNISILEMKLLQSERGGTDSAKVGKLVISAVKFLVLTIILFGFILSIYFYFTDINTTSGIKEYLAKNGEIDANGVWLNSPKGDLAKAFRFGFFHTISAINNAGFDIMSGFSLMPYYTDYFVQICFITLFIIGGLGYPVLFDLKGYFSHKIKRKKSRYHFTLFTKLSLSVYFLVFLFGLGTSLGFELTSTNIESMWNKLDSSGQNYFYGNVFNRLFGIFFTSFSTRSAGFFTVHLKDFSLGSIITFMIMMFIGASPASTGGGVRTTTIGVFLMSIFNMVVDKPRVRIFKRAIKKDTVDMSSKVLGIAFIIVIVACFICFSSFSDYGGKIITSASQADGTKVPIYGTEHILFEVASAFGTTGLSSGITASLNTASKITILIVMFIGQFGISSTLLVWKRKRNNHRSYEYAEDDVAIG</sequence>
<evidence type="ECO:0000256" key="5">
    <source>
        <dbReference type="ARBA" id="ARBA00022989"/>
    </source>
</evidence>
<evidence type="ECO:0000256" key="1">
    <source>
        <dbReference type="ARBA" id="ARBA00004651"/>
    </source>
</evidence>
<organism evidence="9 10">
    <name type="scientific">Mycoplasmopsis gallinacea</name>
    <dbReference type="NCBI Taxonomy" id="29556"/>
    <lineage>
        <taxon>Bacteria</taxon>
        <taxon>Bacillati</taxon>
        <taxon>Mycoplasmatota</taxon>
        <taxon>Mycoplasmoidales</taxon>
        <taxon>Metamycoplasmataceae</taxon>
        <taxon>Mycoplasmopsis</taxon>
    </lineage>
</organism>
<dbReference type="InterPro" id="IPR003445">
    <property type="entry name" value="Cat_transpt"/>
</dbReference>
<keyword evidence="6" id="KW-0406">Ion transport</keyword>
<keyword evidence="2" id="KW-0813">Transport</keyword>
<comment type="subcellular location">
    <subcellularLocation>
        <location evidence="1">Cell membrane</location>
        <topology evidence="1">Multi-pass membrane protein</topology>
    </subcellularLocation>
</comment>
<feature type="transmembrane region" description="Helical" evidence="8">
    <location>
        <begin position="507"/>
        <end position="527"/>
    </location>
</feature>
<dbReference type="GO" id="GO:0008324">
    <property type="term" value="F:monoatomic cation transmembrane transporter activity"/>
    <property type="evidence" value="ECO:0007669"/>
    <property type="project" value="InterPro"/>
</dbReference>
<protein>
    <submittedName>
        <fullName evidence="9">Ktr system potassium uptake protein B</fullName>
    </submittedName>
</protein>
<dbReference type="Proteomes" id="UP000290568">
    <property type="component" value="Chromosome"/>
</dbReference>
<dbReference type="PANTHER" id="PTHR32024">
    <property type="entry name" value="TRK SYSTEM POTASSIUM UPTAKE PROTEIN TRKG-RELATED"/>
    <property type="match status" value="1"/>
</dbReference>
<evidence type="ECO:0000256" key="2">
    <source>
        <dbReference type="ARBA" id="ARBA00022448"/>
    </source>
</evidence>
<feature type="transmembrane region" description="Helical" evidence="8">
    <location>
        <begin position="392"/>
        <end position="411"/>
    </location>
</feature>
<gene>
    <name evidence="9" type="primary">ktrB</name>
    <name evidence="9" type="ORF">NCTC10183_00808</name>
</gene>
<dbReference type="PANTHER" id="PTHR32024:SF1">
    <property type="entry name" value="KTR SYSTEM POTASSIUM UPTAKE PROTEIN B"/>
    <property type="match status" value="1"/>
</dbReference>
<evidence type="ECO:0000256" key="3">
    <source>
        <dbReference type="ARBA" id="ARBA00022475"/>
    </source>
</evidence>
<evidence type="ECO:0000313" key="9">
    <source>
        <dbReference type="EMBL" id="VEU59016.1"/>
    </source>
</evidence>
<feature type="transmembrane region" description="Helical" evidence="8">
    <location>
        <begin position="336"/>
        <end position="354"/>
    </location>
</feature>
<feature type="transmembrane region" description="Helical" evidence="8">
    <location>
        <begin position="39"/>
        <end position="59"/>
    </location>
</feature>
<reference evidence="9 10" key="1">
    <citation type="submission" date="2019-01" db="EMBL/GenBank/DDBJ databases">
        <authorList>
            <consortium name="Pathogen Informatics"/>
        </authorList>
    </citation>
    <scope>NUCLEOTIDE SEQUENCE [LARGE SCALE GENOMIC DNA]</scope>
    <source>
        <strain evidence="9 10">NCTC10183</strain>
    </source>
</reference>
<keyword evidence="3" id="KW-1003">Cell membrane</keyword>
<feature type="transmembrane region" description="Helical" evidence="8">
    <location>
        <begin position="162"/>
        <end position="183"/>
    </location>
</feature>
<keyword evidence="5 8" id="KW-1133">Transmembrane helix</keyword>
<feature type="transmembrane region" description="Helical" evidence="8">
    <location>
        <begin position="432"/>
        <end position="453"/>
    </location>
</feature>
<keyword evidence="7 8" id="KW-0472">Membrane</keyword>
<evidence type="ECO:0000256" key="8">
    <source>
        <dbReference type="SAM" id="Phobius"/>
    </source>
</evidence>
<keyword evidence="4 8" id="KW-0812">Transmembrane</keyword>
<feature type="transmembrane region" description="Helical" evidence="8">
    <location>
        <begin position="293"/>
        <end position="316"/>
    </location>
</feature>
<feature type="transmembrane region" description="Helical" evidence="8">
    <location>
        <begin position="366"/>
        <end position="386"/>
    </location>
</feature>
<dbReference type="STRING" id="29556.VO56_00615"/>
<evidence type="ECO:0000313" key="10">
    <source>
        <dbReference type="Proteomes" id="UP000290568"/>
    </source>
</evidence>
<accession>A0A449A446</accession>
<keyword evidence="10" id="KW-1185">Reference proteome</keyword>
<dbReference type="GO" id="GO:0030001">
    <property type="term" value="P:metal ion transport"/>
    <property type="evidence" value="ECO:0007669"/>
    <property type="project" value="UniProtKB-ARBA"/>
</dbReference>
<dbReference type="AlphaFoldDB" id="A0A449A446"/>
<name>A0A449A446_9BACT</name>
<dbReference type="EMBL" id="LR214950">
    <property type="protein sequence ID" value="VEU59016.1"/>
    <property type="molecule type" value="Genomic_DNA"/>
</dbReference>
<evidence type="ECO:0000256" key="7">
    <source>
        <dbReference type="ARBA" id="ARBA00023136"/>
    </source>
</evidence>
<feature type="transmembrane region" description="Helical" evidence="8">
    <location>
        <begin position="101"/>
        <end position="130"/>
    </location>
</feature>
<evidence type="ECO:0000256" key="4">
    <source>
        <dbReference type="ARBA" id="ARBA00022692"/>
    </source>
</evidence>
<dbReference type="GO" id="GO:0005886">
    <property type="term" value="C:plasma membrane"/>
    <property type="evidence" value="ECO:0007669"/>
    <property type="project" value="UniProtKB-SubCell"/>
</dbReference>
<dbReference type="Pfam" id="PF02386">
    <property type="entry name" value="TrkH"/>
    <property type="match status" value="1"/>
</dbReference>
<feature type="transmembrane region" description="Helical" evidence="8">
    <location>
        <begin position="251"/>
        <end position="272"/>
    </location>
</feature>